<dbReference type="GO" id="GO:0008836">
    <property type="term" value="F:diaminopimelate decarboxylase activity"/>
    <property type="evidence" value="ECO:0007669"/>
    <property type="project" value="TreeGrafter"/>
</dbReference>
<evidence type="ECO:0000259" key="3">
    <source>
        <dbReference type="Pfam" id="PF00278"/>
    </source>
</evidence>
<sequence length="392" mass="44744">MIMDHLEYCIMKYGTPSYLFDIDKMKETVGKFRKALGGKAGLCFAMKANPFLVGQMETQADRIEVCSMGEFRICKKQGIAPEKLLISGVLKQKEDICEILDTYGGACTYTIESLEQYHCFTDWCGRKEKPVHVYLRLTSGNQFGMDGEAIHNIIKIRKMCPYLNIRGIHYFSGTQKKHAGKIKEELGCLDQFLREMEERTGFQLEQLEYGPGLSVPYFRGQEDHRDSDLNELVRAVEGMEWKGSVMLEMGRALAADCGYYLTSVKDIKQSNGRRYCIVDGGIHQLNYDGQIRGMYEPVFRVWPKSQAGAECQWTVCGSLCTVNDVLMQKAVIRNLKAGNVLIFERAGAYAMTEGMALFLSHELPEVLLYSKEMGWKPVRDRIHTYHWNTENL</sequence>
<accession>A0A7X3MIL1</accession>
<dbReference type="Pfam" id="PF00278">
    <property type="entry name" value="Orn_DAP_Arg_deC"/>
    <property type="match status" value="1"/>
</dbReference>
<organism evidence="4 5">
    <name type="scientific">Sporofaciens musculi</name>
    <dbReference type="NCBI Taxonomy" id="2681861"/>
    <lineage>
        <taxon>Bacteria</taxon>
        <taxon>Bacillati</taxon>
        <taxon>Bacillota</taxon>
        <taxon>Clostridia</taxon>
        <taxon>Lachnospirales</taxon>
        <taxon>Lachnospiraceae</taxon>
        <taxon>Sporofaciens</taxon>
    </lineage>
</organism>
<dbReference type="InterPro" id="IPR022643">
    <property type="entry name" value="De-COase2_C"/>
</dbReference>
<dbReference type="Gene3D" id="2.40.37.10">
    <property type="entry name" value="Lyase, Ornithine Decarboxylase, Chain A, domain 1"/>
    <property type="match status" value="1"/>
</dbReference>
<dbReference type="SUPFAM" id="SSF51419">
    <property type="entry name" value="PLP-binding barrel"/>
    <property type="match status" value="1"/>
</dbReference>
<dbReference type="Gene3D" id="3.20.20.10">
    <property type="entry name" value="Alanine racemase"/>
    <property type="match status" value="1"/>
</dbReference>
<dbReference type="SUPFAM" id="SSF50621">
    <property type="entry name" value="Alanine racemase C-terminal domain-like"/>
    <property type="match status" value="1"/>
</dbReference>
<dbReference type="AlphaFoldDB" id="A0A7X3MIL1"/>
<comment type="caution">
    <text evidence="4">The sequence shown here is derived from an EMBL/GenBank/DDBJ whole genome shotgun (WGS) entry which is preliminary data.</text>
</comment>
<evidence type="ECO:0000256" key="1">
    <source>
        <dbReference type="ARBA" id="ARBA00001933"/>
    </source>
</evidence>
<dbReference type="GO" id="GO:0009089">
    <property type="term" value="P:lysine biosynthetic process via diaminopimelate"/>
    <property type="evidence" value="ECO:0007669"/>
    <property type="project" value="TreeGrafter"/>
</dbReference>
<reference evidence="4 5" key="1">
    <citation type="submission" date="2019-12" db="EMBL/GenBank/DDBJ databases">
        <title>Sporaefaciens musculi gen. nov., sp. nov., a novel bacterium isolated from the caecum of an obese mouse.</title>
        <authorList>
            <person name="Rasmussen T.S."/>
            <person name="Streidl T."/>
            <person name="Hitch T.C.A."/>
            <person name="Wortmann E."/>
            <person name="Deptula P."/>
            <person name="Hansen M."/>
            <person name="Nielsen D.S."/>
            <person name="Clavel T."/>
            <person name="Vogensen F.K."/>
        </authorList>
    </citation>
    <scope>NUCLEOTIDE SEQUENCE [LARGE SCALE GENOMIC DNA]</scope>
    <source>
        <strain evidence="4 5">WCA-9-b2</strain>
    </source>
</reference>
<dbReference type="PANTHER" id="PTHR43727">
    <property type="entry name" value="DIAMINOPIMELATE DECARBOXYLASE"/>
    <property type="match status" value="1"/>
</dbReference>
<gene>
    <name evidence="4" type="ORF">GN277_17165</name>
</gene>
<dbReference type="Proteomes" id="UP000460412">
    <property type="component" value="Unassembled WGS sequence"/>
</dbReference>
<proteinExistence type="predicted"/>
<evidence type="ECO:0000313" key="4">
    <source>
        <dbReference type="EMBL" id="MXP77047.1"/>
    </source>
</evidence>
<dbReference type="PANTHER" id="PTHR43727:SF2">
    <property type="entry name" value="GROUP IV DECARBOXYLASE"/>
    <property type="match status" value="1"/>
</dbReference>
<dbReference type="InterPro" id="IPR029066">
    <property type="entry name" value="PLP-binding_barrel"/>
</dbReference>
<feature type="domain" description="Orn/DAP/Arg decarboxylase 2 C-terminal" evidence="3">
    <location>
        <begin position="151"/>
        <end position="347"/>
    </location>
</feature>
<evidence type="ECO:0000313" key="5">
    <source>
        <dbReference type="Proteomes" id="UP000460412"/>
    </source>
</evidence>
<keyword evidence="2" id="KW-0663">Pyridoxal phosphate</keyword>
<dbReference type="EMBL" id="WUQX01000001">
    <property type="protein sequence ID" value="MXP77047.1"/>
    <property type="molecule type" value="Genomic_DNA"/>
</dbReference>
<keyword evidence="5" id="KW-1185">Reference proteome</keyword>
<dbReference type="InterPro" id="IPR009006">
    <property type="entry name" value="Ala_racemase/Decarboxylase_C"/>
</dbReference>
<evidence type="ECO:0000256" key="2">
    <source>
        <dbReference type="ARBA" id="ARBA00022898"/>
    </source>
</evidence>
<name>A0A7X3MIL1_9FIRM</name>
<dbReference type="RefSeq" id="WP_159752090.1">
    <property type="nucleotide sequence ID" value="NZ_WUQX01000001.1"/>
</dbReference>
<protein>
    <submittedName>
        <fullName evidence="4">Decarboxylase</fullName>
    </submittedName>
</protein>
<comment type="cofactor">
    <cofactor evidence="1">
        <name>pyridoxal 5'-phosphate</name>
        <dbReference type="ChEBI" id="CHEBI:597326"/>
    </cofactor>
</comment>